<evidence type="ECO:0000313" key="1">
    <source>
        <dbReference type="EMBL" id="CAD8058506.1"/>
    </source>
</evidence>
<name>A0A8S1L191_9CILI</name>
<dbReference type="EMBL" id="CAJJDN010000012">
    <property type="protein sequence ID" value="CAD8058506.1"/>
    <property type="molecule type" value="Genomic_DNA"/>
</dbReference>
<protein>
    <submittedName>
        <fullName evidence="1">Uncharacterized protein</fullName>
    </submittedName>
</protein>
<reference evidence="1" key="1">
    <citation type="submission" date="2021-01" db="EMBL/GenBank/DDBJ databases">
        <authorList>
            <consortium name="Genoscope - CEA"/>
            <person name="William W."/>
        </authorList>
    </citation>
    <scope>NUCLEOTIDE SEQUENCE</scope>
</reference>
<dbReference type="Proteomes" id="UP000692954">
    <property type="component" value="Unassembled WGS sequence"/>
</dbReference>
<organism evidence="1 2">
    <name type="scientific">Paramecium sonneborni</name>
    <dbReference type="NCBI Taxonomy" id="65129"/>
    <lineage>
        <taxon>Eukaryota</taxon>
        <taxon>Sar</taxon>
        <taxon>Alveolata</taxon>
        <taxon>Ciliophora</taxon>
        <taxon>Intramacronucleata</taxon>
        <taxon>Oligohymenophorea</taxon>
        <taxon>Peniculida</taxon>
        <taxon>Parameciidae</taxon>
        <taxon>Paramecium</taxon>
    </lineage>
</organism>
<dbReference type="AlphaFoldDB" id="A0A8S1L191"/>
<accession>A0A8S1L191</accession>
<comment type="caution">
    <text evidence="1">The sequence shown here is derived from an EMBL/GenBank/DDBJ whole genome shotgun (WGS) entry which is preliminary data.</text>
</comment>
<sequence>MNKKLRKYIIQMTVNKSIILQIFLFYLERIKRENVIQLNINLSPQDLSDDYIDKMMGIIIEYKYLQQLVLNFRDCSINENACLKIINQANLIIHLKQLTIDIKEIKGIQTIQIPETKLRVVVYKQ</sequence>
<evidence type="ECO:0000313" key="2">
    <source>
        <dbReference type="Proteomes" id="UP000692954"/>
    </source>
</evidence>
<keyword evidence="2" id="KW-1185">Reference proteome</keyword>
<gene>
    <name evidence="1" type="ORF">PSON_ATCC_30995.1.T0120237</name>
</gene>
<proteinExistence type="predicted"/>